<protein>
    <submittedName>
        <fullName evidence="2">Non-lysosomal glucosylceramidase</fullName>
    </submittedName>
</protein>
<dbReference type="eggNOG" id="KOG2119">
    <property type="taxonomic scope" value="Eukaryota"/>
</dbReference>
<dbReference type="Pfam" id="PF04685">
    <property type="entry name" value="DUF608"/>
    <property type="match status" value="1"/>
</dbReference>
<dbReference type="PANTHER" id="PTHR12654:SF0">
    <property type="entry name" value="NON-LYSOSOMAL GLUCOSYLCERAMIDASE"/>
    <property type="match status" value="1"/>
</dbReference>
<dbReference type="AlphaFoldDB" id="M7BTL9"/>
<dbReference type="GO" id="GO:0005975">
    <property type="term" value="P:carbohydrate metabolic process"/>
    <property type="evidence" value="ECO:0007669"/>
    <property type="project" value="InterPro"/>
</dbReference>
<proteinExistence type="predicted"/>
<reference evidence="3" key="1">
    <citation type="journal article" date="2013" name="Nat. Genet.">
        <title>The draft genomes of soft-shell turtle and green sea turtle yield insights into the development and evolution of the turtle-specific body plan.</title>
        <authorList>
            <person name="Wang Z."/>
            <person name="Pascual-Anaya J."/>
            <person name="Zadissa A."/>
            <person name="Li W."/>
            <person name="Niimura Y."/>
            <person name="Huang Z."/>
            <person name="Li C."/>
            <person name="White S."/>
            <person name="Xiong Z."/>
            <person name="Fang D."/>
            <person name="Wang B."/>
            <person name="Ming Y."/>
            <person name="Chen Y."/>
            <person name="Zheng Y."/>
            <person name="Kuraku S."/>
            <person name="Pignatelli M."/>
            <person name="Herrero J."/>
            <person name="Beal K."/>
            <person name="Nozawa M."/>
            <person name="Li Q."/>
            <person name="Wang J."/>
            <person name="Zhang H."/>
            <person name="Yu L."/>
            <person name="Shigenobu S."/>
            <person name="Wang J."/>
            <person name="Liu J."/>
            <person name="Flicek P."/>
            <person name="Searle S."/>
            <person name="Wang J."/>
            <person name="Kuratani S."/>
            <person name="Yin Y."/>
            <person name="Aken B."/>
            <person name="Zhang G."/>
            <person name="Irie N."/>
        </authorList>
    </citation>
    <scope>NUCLEOTIDE SEQUENCE [LARGE SCALE GENOMIC DNA]</scope>
</reference>
<dbReference type="GO" id="GO:0007417">
    <property type="term" value="P:central nervous system development"/>
    <property type="evidence" value="ECO:0007669"/>
    <property type="project" value="TreeGrafter"/>
</dbReference>
<dbReference type="InterPro" id="IPR052566">
    <property type="entry name" value="Non-lysos_glucosylceramidase"/>
</dbReference>
<dbReference type="EMBL" id="KB509510">
    <property type="protein sequence ID" value="EMP40544.1"/>
    <property type="molecule type" value="Genomic_DNA"/>
</dbReference>
<dbReference type="InterPro" id="IPR008928">
    <property type="entry name" value="6-hairpin_glycosidase_sf"/>
</dbReference>
<accession>M7BTL9</accession>
<keyword evidence="3" id="KW-1185">Reference proteome</keyword>
<sequence>MCKVAGIVGDDEVLQKYSAIRQKGAEPFDGLAGIVGDDEVLQKYSAIRQKGAEEFERLVGDGGELVPTAGKYYNYDSSGGPFSSTVMSDQCAGQWFLRASGLDHGEFQVFPRSHIVSALKTIFELNVMSFANGTMGAVNGMRPDGSLDTSSLQSSEAWVGVVYALAATMIQEGLVQEGFHTAEGCYRTVWERLGMAFQTPEAYCQRKLFRSLAYMRPLSIWSMQLALESRARQAPAATELHPVPETSPEP</sequence>
<evidence type="ECO:0000259" key="1">
    <source>
        <dbReference type="Pfam" id="PF04685"/>
    </source>
</evidence>
<evidence type="ECO:0000313" key="2">
    <source>
        <dbReference type="EMBL" id="EMP40544.1"/>
    </source>
</evidence>
<evidence type="ECO:0000313" key="3">
    <source>
        <dbReference type="Proteomes" id="UP000031443"/>
    </source>
</evidence>
<dbReference type="InterPro" id="IPR006775">
    <property type="entry name" value="GH116_catalytic"/>
</dbReference>
<feature type="domain" description="Glycosyl-hydrolase family 116 catalytic region" evidence="1">
    <location>
        <begin position="31"/>
        <end position="223"/>
    </location>
</feature>
<dbReference type="Proteomes" id="UP000031443">
    <property type="component" value="Unassembled WGS sequence"/>
</dbReference>
<dbReference type="SUPFAM" id="SSF48208">
    <property type="entry name" value="Six-hairpin glycosidases"/>
    <property type="match status" value="1"/>
</dbReference>
<dbReference type="GO" id="GO:0008422">
    <property type="term" value="F:beta-glucosidase activity"/>
    <property type="evidence" value="ECO:0007669"/>
    <property type="project" value="TreeGrafter"/>
</dbReference>
<gene>
    <name evidence="2" type="ORF">UY3_02219</name>
</gene>
<dbReference type="STRING" id="8469.M7BTL9"/>
<name>M7BTL9_CHEMY</name>
<dbReference type="PANTHER" id="PTHR12654">
    <property type="entry name" value="BILE ACID BETA-GLUCOSIDASE-RELATED"/>
    <property type="match status" value="1"/>
</dbReference>
<organism evidence="2 3">
    <name type="scientific">Chelonia mydas</name>
    <name type="common">Green sea-turtle</name>
    <name type="synonym">Chelonia agassizi</name>
    <dbReference type="NCBI Taxonomy" id="8469"/>
    <lineage>
        <taxon>Eukaryota</taxon>
        <taxon>Metazoa</taxon>
        <taxon>Chordata</taxon>
        <taxon>Craniata</taxon>
        <taxon>Vertebrata</taxon>
        <taxon>Euteleostomi</taxon>
        <taxon>Archelosauria</taxon>
        <taxon>Testudinata</taxon>
        <taxon>Testudines</taxon>
        <taxon>Cryptodira</taxon>
        <taxon>Durocryptodira</taxon>
        <taxon>Americhelydia</taxon>
        <taxon>Chelonioidea</taxon>
        <taxon>Cheloniidae</taxon>
        <taxon>Chelonia</taxon>
    </lineage>
</organism>